<evidence type="ECO:0000256" key="1">
    <source>
        <dbReference type="ARBA" id="ARBA00002349"/>
    </source>
</evidence>
<evidence type="ECO:0000256" key="6">
    <source>
        <dbReference type="HAMAP-Rule" id="MF_00402"/>
    </source>
</evidence>
<dbReference type="PRINTS" id="PR00061">
    <property type="entry name" value="RIBOSOMALL19"/>
</dbReference>
<evidence type="ECO:0000256" key="5">
    <source>
        <dbReference type="ARBA" id="ARBA00035171"/>
    </source>
</evidence>
<keyword evidence="3 6" id="KW-0689">Ribosomal protein</keyword>
<evidence type="ECO:0000313" key="8">
    <source>
        <dbReference type="EMBL" id="WXL28684.1"/>
    </source>
</evidence>
<protein>
    <recommendedName>
        <fullName evidence="5 6">Large ribosomal subunit protein bL19</fullName>
    </recommendedName>
</protein>
<dbReference type="InterPro" id="IPR001857">
    <property type="entry name" value="Ribosomal_bL19"/>
</dbReference>
<comment type="function">
    <text evidence="1 6 7">This protein is located at the 30S-50S ribosomal subunit interface and may play a role in the structure and function of the aminoacyl-tRNA binding site.</text>
</comment>
<sequence>MSRNKLIELVESTQLRNDLPQIREGQNVRVHVRIKEGDKERIQVFEGLVIAESGTGTAKTFTVRKISYGIGVERVFKLNSPLISYIEVVRENKVRRAKLYYMRELKGKAARLKEIKRTK</sequence>
<dbReference type="HAMAP" id="MF_00402">
    <property type="entry name" value="Ribosomal_bL19"/>
    <property type="match status" value="1"/>
</dbReference>
<accession>A0ABZ2RWK4</accession>
<dbReference type="PROSITE" id="PS01015">
    <property type="entry name" value="RIBOSOMAL_L19"/>
    <property type="match status" value="1"/>
</dbReference>
<dbReference type="PANTHER" id="PTHR15680:SF9">
    <property type="entry name" value="LARGE RIBOSOMAL SUBUNIT PROTEIN BL19M"/>
    <property type="match status" value="1"/>
</dbReference>
<dbReference type="InterPro" id="IPR038657">
    <property type="entry name" value="Ribosomal_bL19_sf"/>
</dbReference>
<dbReference type="PIRSF" id="PIRSF002191">
    <property type="entry name" value="Ribosomal_L19"/>
    <property type="match status" value="1"/>
</dbReference>
<dbReference type="GO" id="GO:0005840">
    <property type="term" value="C:ribosome"/>
    <property type="evidence" value="ECO:0007669"/>
    <property type="project" value="UniProtKB-KW"/>
</dbReference>
<dbReference type="Gene3D" id="2.30.30.790">
    <property type="match status" value="1"/>
</dbReference>
<comment type="similarity">
    <text evidence="2 6 7">Belongs to the bacterial ribosomal protein bL19 family.</text>
</comment>
<keyword evidence="4 6" id="KW-0687">Ribonucleoprotein</keyword>
<dbReference type="PANTHER" id="PTHR15680">
    <property type="entry name" value="RIBOSOMAL PROTEIN L19"/>
    <property type="match status" value="1"/>
</dbReference>
<dbReference type="RefSeq" id="WP_205498588.1">
    <property type="nucleotide sequence ID" value="NZ_CP148066.1"/>
</dbReference>
<evidence type="ECO:0000256" key="4">
    <source>
        <dbReference type="ARBA" id="ARBA00023274"/>
    </source>
</evidence>
<reference evidence="8" key="1">
    <citation type="submission" date="2024-03" db="EMBL/GenBank/DDBJ databases">
        <title>Complete genome sequence of Mycoplasma gypis type strain B1/T1.</title>
        <authorList>
            <person name="Spergser J."/>
        </authorList>
    </citation>
    <scope>NUCLEOTIDE SEQUENCE [LARGE SCALE GENOMIC DNA]</scope>
    <source>
        <strain evidence="8">B1/T1</strain>
    </source>
</reference>
<gene>
    <name evidence="6 8" type="primary">rplS</name>
    <name evidence="8" type="ORF">WG616_01530</name>
</gene>
<dbReference type="NCBIfam" id="TIGR01024">
    <property type="entry name" value="rplS_bact"/>
    <property type="match status" value="1"/>
</dbReference>
<evidence type="ECO:0000313" key="9">
    <source>
        <dbReference type="Proteomes" id="UP001460679"/>
    </source>
</evidence>
<organism evidence="8 9">
    <name type="scientific">[Mycoplasma] gypis</name>
    <dbReference type="NCBI Taxonomy" id="92404"/>
    <lineage>
        <taxon>Bacteria</taxon>
        <taxon>Bacillati</taxon>
        <taxon>Mycoplasmatota</taxon>
        <taxon>Mycoplasmoidales</taxon>
        <taxon>Metamycoplasmataceae</taxon>
        <taxon>Metamycoplasma</taxon>
    </lineage>
</organism>
<dbReference type="Pfam" id="PF01245">
    <property type="entry name" value="Ribosomal_L19"/>
    <property type="match status" value="1"/>
</dbReference>
<name>A0ABZ2RWK4_9BACT</name>
<keyword evidence="9" id="KW-1185">Reference proteome</keyword>
<proteinExistence type="inferred from homology"/>
<evidence type="ECO:0000256" key="7">
    <source>
        <dbReference type="RuleBase" id="RU000559"/>
    </source>
</evidence>
<evidence type="ECO:0000256" key="2">
    <source>
        <dbReference type="ARBA" id="ARBA00005781"/>
    </source>
</evidence>
<dbReference type="EMBL" id="CP148066">
    <property type="protein sequence ID" value="WXL28684.1"/>
    <property type="molecule type" value="Genomic_DNA"/>
</dbReference>
<dbReference type="InterPro" id="IPR008991">
    <property type="entry name" value="Translation_prot_SH3-like_sf"/>
</dbReference>
<dbReference type="Proteomes" id="UP001460679">
    <property type="component" value="Chromosome"/>
</dbReference>
<evidence type="ECO:0000256" key="3">
    <source>
        <dbReference type="ARBA" id="ARBA00022980"/>
    </source>
</evidence>
<dbReference type="InterPro" id="IPR018257">
    <property type="entry name" value="Ribosomal_bL19_CS"/>
</dbReference>
<dbReference type="SUPFAM" id="SSF50104">
    <property type="entry name" value="Translation proteins SH3-like domain"/>
    <property type="match status" value="1"/>
</dbReference>